<gene>
    <name evidence="1" type="ORF">BDM02DRAFT_3120141</name>
</gene>
<dbReference type="Proteomes" id="UP000886501">
    <property type="component" value="Unassembled WGS sequence"/>
</dbReference>
<organism evidence="1 2">
    <name type="scientific">Thelephora ganbajun</name>
    <name type="common">Ganba fungus</name>
    <dbReference type="NCBI Taxonomy" id="370292"/>
    <lineage>
        <taxon>Eukaryota</taxon>
        <taxon>Fungi</taxon>
        <taxon>Dikarya</taxon>
        <taxon>Basidiomycota</taxon>
        <taxon>Agaricomycotina</taxon>
        <taxon>Agaricomycetes</taxon>
        <taxon>Thelephorales</taxon>
        <taxon>Thelephoraceae</taxon>
        <taxon>Thelephora</taxon>
    </lineage>
</organism>
<reference evidence="1" key="1">
    <citation type="submission" date="2019-10" db="EMBL/GenBank/DDBJ databases">
        <authorList>
            <consortium name="DOE Joint Genome Institute"/>
            <person name="Kuo A."/>
            <person name="Miyauchi S."/>
            <person name="Kiss E."/>
            <person name="Drula E."/>
            <person name="Kohler A."/>
            <person name="Sanchez-Garcia M."/>
            <person name="Andreopoulos B."/>
            <person name="Barry K.W."/>
            <person name="Bonito G."/>
            <person name="Buee M."/>
            <person name="Carver A."/>
            <person name="Chen C."/>
            <person name="Cichocki N."/>
            <person name="Clum A."/>
            <person name="Culley D."/>
            <person name="Crous P.W."/>
            <person name="Fauchery L."/>
            <person name="Girlanda M."/>
            <person name="Hayes R."/>
            <person name="Keri Z."/>
            <person name="Labutti K."/>
            <person name="Lipzen A."/>
            <person name="Lombard V."/>
            <person name="Magnuson J."/>
            <person name="Maillard F."/>
            <person name="Morin E."/>
            <person name="Murat C."/>
            <person name="Nolan M."/>
            <person name="Ohm R."/>
            <person name="Pangilinan J."/>
            <person name="Pereira M."/>
            <person name="Perotto S."/>
            <person name="Peter M."/>
            <person name="Riley R."/>
            <person name="Sitrit Y."/>
            <person name="Stielow B."/>
            <person name="Szollosi G."/>
            <person name="Zifcakova L."/>
            <person name="Stursova M."/>
            <person name="Spatafora J.W."/>
            <person name="Tedersoo L."/>
            <person name="Vaario L.-M."/>
            <person name="Yamada A."/>
            <person name="Yan M."/>
            <person name="Wang P."/>
            <person name="Xu J."/>
            <person name="Bruns T."/>
            <person name="Baldrian P."/>
            <person name="Vilgalys R."/>
            <person name="Henrissat B."/>
            <person name="Grigoriev I.V."/>
            <person name="Hibbett D."/>
            <person name="Nagy L.G."/>
            <person name="Martin F.M."/>
        </authorList>
    </citation>
    <scope>NUCLEOTIDE SEQUENCE</scope>
    <source>
        <strain evidence="1">P2</strain>
    </source>
</reference>
<comment type="caution">
    <text evidence="1">The sequence shown here is derived from an EMBL/GenBank/DDBJ whole genome shotgun (WGS) entry which is preliminary data.</text>
</comment>
<keyword evidence="2" id="KW-1185">Reference proteome</keyword>
<accession>A0ACB6Z7I2</accession>
<reference evidence="1" key="2">
    <citation type="journal article" date="2020" name="Nat. Commun.">
        <title>Large-scale genome sequencing of mycorrhizal fungi provides insights into the early evolution of symbiotic traits.</title>
        <authorList>
            <person name="Miyauchi S."/>
            <person name="Kiss E."/>
            <person name="Kuo A."/>
            <person name="Drula E."/>
            <person name="Kohler A."/>
            <person name="Sanchez-Garcia M."/>
            <person name="Morin E."/>
            <person name="Andreopoulos B."/>
            <person name="Barry K.W."/>
            <person name="Bonito G."/>
            <person name="Buee M."/>
            <person name="Carver A."/>
            <person name="Chen C."/>
            <person name="Cichocki N."/>
            <person name="Clum A."/>
            <person name="Culley D."/>
            <person name="Crous P.W."/>
            <person name="Fauchery L."/>
            <person name="Girlanda M."/>
            <person name="Hayes R.D."/>
            <person name="Keri Z."/>
            <person name="LaButti K."/>
            <person name="Lipzen A."/>
            <person name="Lombard V."/>
            <person name="Magnuson J."/>
            <person name="Maillard F."/>
            <person name="Murat C."/>
            <person name="Nolan M."/>
            <person name="Ohm R.A."/>
            <person name="Pangilinan J."/>
            <person name="Pereira M.F."/>
            <person name="Perotto S."/>
            <person name="Peter M."/>
            <person name="Pfister S."/>
            <person name="Riley R."/>
            <person name="Sitrit Y."/>
            <person name="Stielow J.B."/>
            <person name="Szollosi G."/>
            <person name="Zifcakova L."/>
            <person name="Stursova M."/>
            <person name="Spatafora J.W."/>
            <person name="Tedersoo L."/>
            <person name="Vaario L.M."/>
            <person name="Yamada A."/>
            <person name="Yan M."/>
            <person name="Wang P."/>
            <person name="Xu J."/>
            <person name="Bruns T."/>
            <person name="Baldrian P."/>
            <person name="Vilgalys R."/>
            <person name="Dunand C."/>
            <person name="Henrissat B."/>
            <person name="Grigoriev I.V."/>
            <person name="Hibbett D."/>
            <person name="Nagy L.G."/>
            <person name="Martin F.M."/>
        </authorList>
    </citation>
    <scope>NUCLEOTIDE SEQUENCE</scope>
    <source>
        <strain evidence="1">P2</strain>
    </source>
</reference>
<protein>
    <submittedName>
        <fullName evidence="1">Uncharacterized protein</fullName>
    </submittedName>
</protein>
<evidence type="ECO:0000313" key="2">
    <source>
        <dbReference type="Proteomes" id="UP000886501"/>
    </source>
</evidence>
<evidence type="ECO:0000313" key="1">
    <source>
        <dbReference type="EMBL" id="KAF9645522.1"/>
    </source>
</evidence>
<proteinExistence type="predicted"/>
<sequence>MLTVAGESMNSAGETSYGAPVGKSAKSKLPDVRERGQGPDPVTPNLSPQPSVRSNT</sequence>
<dbReference type="EMBL" id="MU118088">
    <property type="protein sequence ID" value="KAF9645522.1"/>
    <property type="molecule type" value="Genomic_DNA"/>
</dbReference>
<name>A0ACB6Z7I2_THEGA</name>